<evidence type="ECO:0000313" key="1">
    <source>
        <dbReference type="EMBL" id="XKM43742.1"/>
    </source>
</evidence>
<keyword evidence="1" id="KW-0378">Hydrolase</keyword>
<reference evidence="1" key="1">
    <citation type="submission" date="2024-10" db="EMBL/GenBank/DDBJ databases">
        <title>Strain of Rhizobium-related bacteria isolated fromm roots of Vavilovia formosa.</title>
        <authorList>
            <person name="Kimeklis A."/>
            <person name="Afonin A."/>
        </authorList>
    </citation>
    <scope>NUCLEOTIDE SEQUENCE</scope>
    <source>
        <strain evidence="1">Vaf-46</strain>
    </source>
</reference>
<accession>A0ACD5EX86</accession>
<organism evidence="1 2">
    <name type="scientific">Rhizobium ruizarguesonis</name>
    <dbReference type="NCBI Taxonomy" id="2081791"/>
    <lineage>
        <taxon>Bacteria</taxon>
        <taxon>Pseudomonadati</taxon>
        <taxon>Pseudomonadota</taxon>
        <taxon>Alphaproteobacteria</taxon>
        <taxon>Hyphomicrobiales</taxon>
        <taxon>Rhizobiaceae</taxon>
        <taxon>Rhizobium/Agrobacterium group</taxon>
        <taxon>Rhizobium</taxon>
    </lineage>
</organism>
<proteinExistence type="predicted"/>
<dbReference type="EMBL" id="CP171854">
    <property type="protein sequence ID" value="XKM43742.1"/>
    <property type="molecule type" value="Genomic_DNA"/>
</dbReference>
<evidence type="ECO:0000313" key="2">
    <source>
        <dbReference type="Proteomes" id="UP000078465"/>
    </source>
</evidence>
<name>A0ACD5EX86_9HYPH</name>
<protein>
    <submittedName>
        <fullName evidence="1">Poly-gamma-glutamate hydrolase family protein</fullName>
    </submittedName>
</protein>
<keyword evidence="1" id="KW-0614">Plasmid</keyword>
<dbReference type="Proteomes" id="UP000078465">
    <property type="component" value="Plasmid unnamed1"/>
</dbReference>
<gene>
    <name evidence="1" type="ORF">A4U53_038410</name>
</gene>
<geneLocation type="plasmid" evidence="1 2">
    <name>unnamed1</name>
</geneLocation>
<sequence length="115" mass="12338">MRLRTGGGRPSDRGDRTPVAIVAPHGGHIEPRTSEIAAAIAGEVFSLLFIRRAESGRHHRELHLTSDRFDEPRALALAEACKILLGVHGRADDGDGDNVWLGGLDLLDVTGSSPR</sequence>